<protein>
    <recommendedName>
        <fullName evidence="2">UPF0297 protein E4100_03805</fullName>
    </recommendedName>
</protein>
<dbReference type="NCBIfam" id="NF003997">
    <property type="entry name" value="PRK05473.1"/>
    <property type="match status" value="1"/>
</dbReference>
<keyword evidence="4" id="KW-1185">Reference proteome</keyword>
<accession>A0A4Z0D734</accession>
<dbReference type="PIRSF" id="PIRSF037258">
    <property type="entry name" value="DUF965_bac"/>
    <property type="match status" value="1"/>
</dbReference>
<organism evidence="3 4">
    <name type="scientific">Soehngenia longivitae</name>
    <dbReference type="NCBI Taxonomy" id="2562294"/>
    <lineage>
        <taxon>Bacteria</taxon>
        <taxon>Bacillati</taxon>
        <taxon>Bacillota</taxon>
        <taxon>Tissierellia</taxon>
        <taxon>Tissierellales</taxon>
        <taxon>Tissierellaceae</taxon>
        <taxon>Soehngenia</taxon>
    </lineage>
</organism>
<dbReference type="EMBL" id="SRIB01000004">
    <property type="protein sequence ID" value="TFZ40694.1"/>
    <property type="molecule type" value="Genomic_DNA"/>
</dbReference>
<proteinExistence type="inferred from homology"/>
<dbReference type="OrthoDB" id="9796303at2"/>
<evidence type="ECO:0000256" key="2">
    <source>
        <dbReference type="HAMAP-Rule" id="MF_01507"/>
    </source>
</evidence>
<name>A0A4Z0D734_9FIRM</name>
<sequence>MDREKDSKLNETVKFEATKDNPVEPREILLSVFKSLEEKGYNPINQIIGYILSGDPTYITSHNNARNLIRKIERDELLEEILRAYLETNRD</sequence>
<evidence type="ECO:0000256" key="1">
    <source>
        <dbReference type="ARBA" id="ARBA00010888"/>
    </source>
</evidence>
<evidence type="ECO:0000313" key="3">
    <source>
        <dbReference type="EMBL" id="TFZ40694.1"/>
    </source>
</evidence>
<dbReference type="AlphaFoldDB" id="A0A4Z0D734"/>
<gene>
    <name evidence="3" type="ORF">E4100_03805</name>
</gene>
<reference evidence="3 4" key="1">
    <citation type="submission" date="2019-03" db="EMBL/GenBank/DDBJ databases">
        <title>Draft genome sequence data and analysis of a Fermenting Bacterium, Soehngenia longevitae strain 1933PT, isolated from petroleum reservoir in Azerbaijan.</title>
        <authorList>
            <person name="Grouzdev D.S."/>
            <person name="Bidzhieva S.K."/>
            <person name="Sokolova D.S."/>
            <person name="Tourova T.P."/>
            <person name="Poltaraus A.B."/>
            <person name="Nazina T.N."/>
        </authorList>
    </citation>
    <scope>NUCLEOTIDE SEQUENCE [LARGE SCALE GENOMIC DNA]</scope>
    <source>
        <strain evidence="3 4">1933P</strain>
    </source>
</reference>
<dbReference type="Proteomes" id="UP000298381">
    <property type="component" value="Unassembled WGS sequence"/>
</dbReference>
<dbReference type="InterPro" id="IPR009309">
    <property type="entry name" value="IreB"/>
</dbReference>
<dbReference type="Pfam" id="PF06135">
    <property type="entry name" value="IreB"/>
    <property type="match status" value="1"/>
</dbReference>
<evidence type="ECO:0000313" key="4">
    <source>
        <dbReference type="Proteomes" id="UP000298381"/>
    </source>
</evidence>
<comment type="similarity">
    <text evidence="1 2">Belongs to the UPF0297 family.</text>
</comment>
<dbReference type="PANTHER" id="PTHR40067:SF1">
    <property type="entry name" value="UPF0297 PROTEIN YRZL"/>
    <property type="match status" value="1"/>
</dbReference>
<comment type="caution">
    <text evidence="3">The sequence shown here is derived from an EMBL/GenBank/DDBJ whole genome shotgun (WGS) entry which is preliminary data.</text>
</comment>
<dbReference type="HAMAP" id="MF_01507">
    <property type="entry name" value="UPF0297"/>
    <property type="match status" value="1"/>
</dbReference>
<dbReference type="RefSeq" id="WP_135270720.1">
    <property type="nucleotide sequence ID" value="NZ_SRIB01000004.1"/>
</dbReference>
<dbReference type="PANTHER" id="PTHR40067">
    <property type="entry name" value="UPF0297 PROTEIN YRZL"/>
    <property type="match status" value="1"/>
</dbReference>